<dbReference type="Pfam" id="PF04860">
    <property type="entry name" value="Phage_portal"/>
    <property type="match status" value="1"/>
</dbReference>
<dbReference type="RefSeq" id="WP_252165278.1">
    <property type="nucleotide sequence ID" value="NZ_CP084930.1"/>
</dbReference>
<evidence type="ECO:0000313" key="1">
    <source>
        <dbReference type="EMBL" id="USI71465.1"/>
    </source>
</evidence>
<dbReference type="EMBL" id="CP084930">
    <property type="protein sequence ID" value="USI71465.1"/>
    <property type="molecule type" value="Genomic_DNA"/>
</dbReference>
<dbReference type="Proteomes" id="UP001056937">
    <property type="component" value="Chromosome 1"/>
</dbReference>
<protein>
    <submittedName>
        <fullName evidence="1">Phage portal protein</fullName>
    </submittedName>
</protein>
<name>A0ABY4X3K1_9SPHN</name>
<reference evidence="1" key="1">
    <citation type="journal article" date="2022" name="Toxins">
        <title>Genomic Analysis of Sphingopyxis sp. USTB-05 for Biodegrading Cyanobacterial Hepatotoxins.</title>
        <authorList>
            <person name="Liu C."/>
            <person name="Xu Q."/>
            <person name="Zhao Z."/>
            <person name="Zhang H."/>
            <person name="Liu X."/>
            <person name="Yin C."/>
            <person name="Liu Y."/>
            <person name="Yan H."/>
        </authorList>
    </citation>
    <scope>NUCLEOTIDE SEQUENCE</scope>
    <source>
        <strain evidence="1">NBD5</strain>
    </source>
</reference>
<organism evidence="1 2">
    <name type="scientific">Sphingomonas morindae</name>
    <dbReference type="NCBI Taxonomy" id="1541170"/>
    <lineage>
        <taxon>Bacteria</taxon>
        <taxon>Pseudomonadati</taxon>
        <taxon>Pseudomonadota</taxon>
        <taxon>Alphaproteobacteria</taxon>
        <taxon>Sphingomonadales</taxon>
        <taxon>Sphingomonadaceae</taxon>
        <taxon>Sphingomonas</taxon>
    </lineage>
</organism>
<dbReference type="InterPro" id="IPR006944">
    <property type="entry name" value="Phage/GTA_portal"/>
</dbReference>
<gene>
    <name evidence="1" type="ORF">LHA26_08930</name>
</gene>
<sequence>MRWFGKAARPEARPALARGFAAAGGGDWPQGYEAQLRAAYLGNPVAQRAVRLVAEGAASVPVAVTPEGHRAGALIAGGDQGGPLIETMAAQLLLHGNAFVQILADADGAPAELFALRPERVTIEPDARGWPQAYLYRAGGQTLRLAARGGDGRPGLIHVRGLNPLDDHYGLGCLAAAAGPVAIHNAATRWNKALLDNAARPSGALVYEPGEPGATLSAEQFERLRREMDASFAGAGNAGRPLLLEGGLRWQPLSLSPADMDFIGLKAAAARDIALAFGVPPMLLGLPGDSTHANYSEANRALWRLTILPLVGKMLDALAAGLRGWWPELALRPALDAVPALAADRERIWAQVAQADFLSGTEKRAMLGLARAEEA</sequence>
<evidence type="ECO:0000313" key="2">
    <source>
        <dbReference type="Proteomes" id="UP001056937"/>
    </source>
</evidence>
<accession>A0ABY4X3K1</accession>
<dbReference type="NCBIfam" id="TIGR01537">
    <property type="entry name" value="portal_HK97"/>
    <property type="match status" value="1"/>
</dbReference>
<proteinExistence type="predicted"/>
<keyword evidence="2" id="KW-1185">Reference proteome</keyword>
<dbReference type="InterPro" id="IPR006427">
    <property type="entry name" value="Portal_HK97"/>
</dbReference>